<dbReference type="EnsemblProtists" id="EOD19798">
    <property type="protein sequence ID" value="EOD19798"/>
    <property type="gene ID" value="EMIHUDRAFT_444822"/>
</dbReference>
<dbReference type="KEGG" id="ehx:EMIHUDRAFT_353329"/>
<dbReference type="GO" id="GO:0005509">
    <property type="term" value="F:calcium ion binding"/>
    <property type="evidence" value="ECO:0007669"/>
    <property type="project" value="InterPro"/>
</dbReference>
<keyword evidence="3" id="KW-1015">Disulfide bond</keyword>
<keyword evidence="7" id="KW-1185">Reference proteome</keyword>
<sequence length="122" mass="14041">MADSSRSTNNGSPALVHLYAPANDAILKKVSHMFEKMDADQNKKITRGEALNHFKAFNKVNTNAMFNEIDLNNDSEITIDEWKGFWENLLQTGIYKPEEIESELETLLRGEAWVDWNDNRHT</sequence>
<dbReference type="GeneID" id="17265344"/>
<dbReference type="PROSITE" id="PS50222">
    <property type="entry name" value="EF_HAND_2"/>
    <property type="match status" value="1"/>
</dbReference>
<dbReference type="InterPro" id="IPR002048">
    <property type="entry name" value="EF_hand_dom"/>
</dbReference>
<protein>
    <recommendedName>
        <fullName evidence="5">EF-hand domain-containing protein</fullName>
    </recommendedName>
</protein>
<dbReference type="HOGENOM" id="CLU_2031059_0_0_1"/>
<dbReference type="SMART" id="SM00054">
    <property type="entry name" value="EFh"/>
    <property type="match status" value="2"/>
</dbReference>
<dbReference type="EnsemblProtists" id="EOD29406">
    <property type="protein sequence ID" value="EOD29406"/>
    <property type="gene ID" value="EMIHUDRAFT_353329"/>
</dbReference>
<reference evidence="7" key="1">
    <citation type="journal article" date="2013" name="Nature">
        <title>Pan genome of the phytoplankton Emiliania underpins its global distribution.</title>
        <authorList>
            <person name="Read B.A."/>
            <person name="Kegel J."/>
            <person name="Klute M.J."/>
            <person name="Kuo A."/>
            <person name="Lefebvre S.C."/>
            <person name="Maumus F."/>
            <person name="Mayer C."/>
            <person name="Miller J."/>
            <person name="Monier A."/>
            <person name="Salamov A."/>
            <person name="Young J."/>
            <person name="Aguilar M."/>
            <person name="Claverie J.M."/>
            <person name="Frickenhaus S."/>
            <person name="Gonzalez K."/>
            <person name="Herman E.K."/>
            <person name="Lin Y.C."/>
            <person name="Napier J."/>
            <person name="Ogata H."/>
            <person name="Sarno A.F."/>
            <person name="Shmutz J."/>
            <person name="Schroeder D."/>
            <person name="de Vargas C."/>
            <person name="Verret F."/>
            <person name="von Dassow P."/>
            <person name="Valentin K."/>
            <person name="Van de Peer Y."/>
            <person name="Wheeler G."/>
            <person name="Dacks J.B."/>
            <person name="Delwiche C.F."/>
            <person name="Dyhrman S.T."/>
            <person name="Glockner G."/>
            <person name="John U."/>
            <person name="Richards T."/>
            <person name="Worden A.Z."/>
            <person name="Zhang X."/>
            <person name="Grigoriev I.V."/>
            <person name="Allen A.E."/>
            <person name="Bidle K."/>
            <person name="Borodovsky M."/>
            <person name="Bowler C."/>
            <person name="Brownlee C."/>
            <person name="Cock J.M."/>
            <person name="Elias M."/>
            <person name="Gladyshev V.N."/>
            <person name="Groth M."/>
            <person name="Guda C."/>
            <person name="Hadaegh A."/>
            <person name="Iglesias-Rodriguez M.D."/>
            <person name="Jenkins J."/>
            <person name="Jones B.M."/>
            <person name="Lawson T."/>
            <person name="Leese F."/>
            <person name="Lindquist E."/>
            <person name="Lobanov A."/>
            <person name="Lomsadze A."/>
            <person name="Malik S.B."/>
            <person name="Marsh M.E."/>
            <person name="Mackinder L."/>
            <person name="Mock T."/>
            <person name="Mueller-Roeber B."/>
            <person name="Pagarete A."/>
            <person name="Parker M."/>
            <person name="Probert I."/>
            <person name="Quesneville H."/>
            <person name="Raines C."/>
            <person name="Rensing S.A."/>
            <person name="Riano-Pachon D.M."/>
            <person name="Richier S."/>
            <person name="Rokitta S."/>
            <person name="Shiraiwa Y."/>
            <person name="Soanes D.M."/>
            <person name="van der Giezen M."/>
            <person name="Wahlund T.M."/>
            <person name="Williams B."/>
            <person name="Wilson W."/>
            <person name="Wolfe G."/>
            <person name="Wurch L.L."/>
        </authorList>
    </citation>
    <scope>NUCLEOTIDE SEQUENCE</scope>
</reference>
<dbReference type="Proteomes" id="UP000013827">
    <property type="component" value="Unassembled WGS sequence"/>
</dbReference>
<evidence type="ECO:0000256" key="1">
    <source>
        <dbReference type="ARBA" id="ARBA00004613"/>
    </source>
</evidence>
<dbReference type="Gene3D" id="1.10.238.10">
    <property type="entry name" value="EF-hand"/>
    <property type="match status" value="1"/>
</dbReference>
<dbReference type="SUPFAM" id="SSF47473">
    <property type="entry name" value="EF-hand"/>
    <property type="match status" value="1"/>
</dbReference>
<evidence type="ECO:0000313" key="7">
    <source>
        <dbReference type="Proteomes" id="UP000013827"/>
    </source>
</evidence>
<dbReference type="OMA" id="IDEWKGF"/>
<evidence type="ECO:0000313" key="6">
    <source>
        <dbReference type="EnsemblProtists" id="EOD19798"/>
    </source>
</evidence>
<proteinExistence type="predicted"/>
<feature type="domain" description="EF-hand" evidence="5">
    <location>
        <begin position="57"/>
        <end position="92"/>
    </location>
</feature>
<evidence type="ECO:0000256" key="2">
    <source>
        <dbReference type="ARBA" id="ARBA00022525"/>
    </source>
</evidence>
<dbReference type="CDD" id="cd00051">
    <property type="entry name" value="EFh"/>
    <property type="match status" value="1"/>
</dbReference>
<keyword evidence="4" id="KW-0325">Glycoprotein</keyword>
<dbReference type="Pfam" id="PF10591">
    <property type="entry name" value="SPARC_Ca_bdg"/>
    <property type="match status" value="1"/>
</dbReference>
<organism evidence="6 7">
    <name type="scientific">Emiliania huxleyi (strain CCMP1516)</name>
    <dbReference type="NCBI Taxonomy" id="280463"/>
    <lineage>
        <taxon>Eukaryota</taxon>
        <taxon>Haptista</taxon>
        <taxon>Haptophyta</taxon>
        <taxon>Prymnesiophyceae</taxon>
        <taxon>Isochrysidales</taxon>
        <taxon>Noelaerhabdaceae</taxon>
        <taxon>Emiliania</taxon>
    </lineage>
</organism>
<comment type="subcellular location">
    <subcellularLocation>
        <location evidence="1">Secreted</location>
    </subcellularLocation>
</comment>
<dbReference type="InterPro" id="IPR019577">
    <property type="entry name" value="SPARC/Testican_Ca-bd-dom"/>
</dbReference>
<evidence type="ECO:0000256" key="3">
    <source>
        <dbReference type="ARBA" id="ARBA00023157"/>
    </source>
</evidence>
<dbReference type="GeneID" id="19046755"/>
<dbReference type="InterPro" id="IPR011992">
    <property type="entry name" value="EF-hand-dom_pair"/>
</dbReference>
<dbReference type="GO" id="GO:0005576">
    <property type="term" value="C:extracellular region"/>
    <property type="evidence" value="ECO:0007669"/>
    <property type="project" value="UniProtKB-SubCell"/>
</dbReference>
<dbReference type="PaxDb" id="2903-EOD19798"/>
<name>A0A0D3J8G3_EMIH1</name>
<evidence type="ECO:0000256" key="4">
    <source>
        <dbReference type="ARBA" id="ARBA00023180"/>
    </source>
</evidence>
<dbReference type="KEGG" id="ehx:EMIHUDRAFT_444822"/>
<dbReference type="RefSeq" id="XP_005781835.1">
    <property type="nucleotide sequence ID" value="XM_005781778.1"/>
</dbReference>
<dbReference type="AlphaFoldDB" id="A0A0D3J8G3"/>
<keyword evidence="2" id="KW-0964">Secreted</keyword>
<accession>A0A0D3J8G3</accession>
<evidence type="ECO:0000259" key="5">
    <source>
        <dbReference type="PROSITE" id="PS50222"/>
    </source>
</evidence>
<dbReference type="eggNOG" id="ENOG502SG6P">
    <property type="taxonomic scope" value="Eukaryota"/>
</dbReference>
<reference evidence="6" key="2">
    <citation type="submission" date="2024-10" db="UniProtKB">
        <authorList>
            <consortium name="EnsemblProtists"/>
        </authorList>
    </citation>
    <scope>IDENTIFICATION</scope>
</reference>
<dbReference type="RefSeq" id="XP_005772227.1">
    <property type="nucleotide sequence ID" value="XM_005772170.1"/>
</dbReference>